<name>A0A7J7N2Z4_9MAGN</name>
<reference evidence="7 8" key="1">
    <citation type="journal article" date="2020" name="IScience">
        <title>Genome Sequencing of the Endangered Kingdonia uniflora (Circaeasteraceae, Ranunculales) Reveals Potential Mechanisms of Evolutionary Specialization.</title>
        <authorList>
            <person name="Sun Y."/>
            <person name="Deng T."/>
            <person name="Zhang A."/>
            <person name="Moore M.J."/>
            <person name="Landis J.B."/>
            <person name="Lin N."/>
            <person name="Zhang H."/>
            <person name="Zhang X."/>
            <person name="Huang J."/>
            <person name="Zhang X."/>
            <person name="Sun H."/>
            <person name="Wang H."/>
        </authorList>
    </citation>
    <scope>NUCLEOTIDE SEQUENCE [LARGE SCALE GENOMIC DNA]</scope>
    <source>
        <strain evidence="7">TB1705</strain>
        <tissue evidence="7">Leaf</tissue>
    </source>
</reference>
<dbReference type="PROSITE" id="PS50405">
    <property type="entry name" value="GST_CTER"/>
    <property type="match status" value="1"/>
</dbReference>
<dbReference type="InterPro" id="IPR010987">
    <property type="entry name" value="Glutathione-S-Trfase_C-like"/>
</dbReference>
<dbReference type="GO" id="GO:0006749">
    <property type="term" value="P:glutathione metabolic process"/>
    <property type="evidence" value="ECO:0007669"/>
    <property type="project" value="InterPro"/>
</dbReference>
<dbReference type="PANTHER" id="PTHR11260:SF781">
    <property type="entry name" value="GLUTATHIONE S-TRANSFERASE U19"/>
    <property type="match status" value="1"/>
</dbReference>
<dbReference type="Gene3D" id="3.40.30.10">
    <property type="entry name" value="Glutaredoxin"/>
    <property type="match status" value="1"/>
</dbReference>
<evidence type="ECO:0000313" key="8">
    <source>
        <dbReference type="Proteomes" id="UP000541444"/>
    </source>
</evidence>
<dbReference type="SFLD" id="SFLDG01152">
    <property type="entry name" value="Main.3:_Omega-_and_Tau-like"/>
    <property type="match status" value="1"/>
</dbReference>
<comment type="similarity">
    <text evidence="4">Belongs to the GST superfamily.</text>
</comment>
<evidence type="ECO:0000256" key="2">
    <source>
        <dbReference type="ARBA" id="ARBA00022679"/>
    </source>
</evidence>
<dbReference type="OrthoDB" id="202840at2759"/>
<dbReference type="CDD" id="cd03058">
    <property type="entry name" value="GST_N_Tau"/>
    <property type="match status" value="1"/>
</dbReference>
<dbReference type="SFLD" id="SFLDS00019">
    <property type="entry name" value="Glutathione_Transferase_(cytos"/>
    <property type="match status" value="1"/>
</dbReference>
<dbReference type="Pfam" id="PF02798">
    <property type="entry name" value="GST_N"/>
    <property type="match status" value="1"/>
</dbReference>
<dbReference type="CDD" id="cd03185">
    <property type="entry name" value="GST_C_Tau"/>
    <property type="match status" value="1"/>
</dbReference>
<proteinExistence type="inferred from homology"/>
<gene>
    <name evidence="7" type="ORF">GIB67_009175</name>
</gene>
<dbReference type="EC" id="2.5.1.18" evidence="1"/>
<sequence length="220" mass="25282">MADEITLLDFWPSPFGMRVRLALTLKGIDYIYKEENLQQKSDLLLKSNPIHKKIPTMIHNGNPISESLIMVQYIDETWPKSSSLLPSDPYGRSQSRFWADYVDKKVYDCGRRTCFAKSPEEGDAAVKELLECLKVVECELGEKLYFGGENLGYVDVALVPFYSWFYAYESFGGLSIRDECPKIVAWAKRCLENESVAKSLPDQQKIYEFVVTMRKKFGVE</sequence>
<dbReference type="InterPro" id="IPR036249">
    <property type="entry name" value="Thioredoxin-like_sf"/>
</dbReference>
<dbReference type="InterPro" id="IPR004045">
    <property type="entry name" value="Glutathione_S-Trfase_N"/>
</dbReference>
<keyword evidence="2" id="KW-0808">Transferase</keyword>
<dbReference type="PANTHER" id="PTHR11260">
    <property type="entry name" value="GLUTATHIONE S-TRANSFERASE, GST, SUPERFAMILY, GST DOMAIN CONTAINING"/>
    <property type="match status" value="1"/>
</dbReference>
<evidence type="ECO:0000259" key="5">
    <source>
        <dbReference type="PROSITE" id="PS50404"/>
    </source>
</evidence>
<evidence type="ECO:0000313" key="7">
    <source>
        <dbReference type="EMBL" id="KAF6161288.1"/>
    </source>
</evidence>
<dbReference type="SUPFAM" id="SSF47616">
    <property type="entry name" value="GST C-terminal domain-like"/>
    <property type="match status" value="1"/>
</dbReference>
<evidence type="ECO:0000259" key="6">
    <source>
        <dbReference type="PROSITE" id="PS50405"/>
    </source>
</evidence>
<keyword evidence="8" id="KW-1185">Reference proteome</keyword>
<dbReference type="FunFam" id="3.40.30.10:FF:000014">
    <property type="entry name" value="Tau class glutathione S-transferase"/>
    <property type="match status" value="1"/>
</dbReference>
<dbReference type="InterPro" id="IPR045074">
    <property type="entry name" value="GST_C_Tau"/>
</dbReference>
<dbReference type="FunFam" id="1.20.1050.10:FF:000018">
    <property type="entry name" value="Glutathione S-transferase U20"/>
    <property type="match status" value="1"/>
</dbReference>
<dbReference type="InterPro" id="IPR036282">
    <property type="entry name" value="Glutathione-S-Trfase_C_sf"/>
</dbReference>
<dbReference type="GO" id="GO:0005737">
    <property type="term" value="C:cytoplasm"/>
    <property type="evidence" value="ECO:0007669"/>
    <property type="project" value="TreeGrafter"/>
</dbReference>
<dbReference type="Gene3D" id="1.20.1050.10">
    <property type="match status" value="1"/>
</dbReference>
<feature type="domain" description="GST N-terminal" evidence="5">
    <location>
        <begin position="3"/>
        <end position="82"/>
    </location>
</feature>
<dbReference type="AlphaFoldDB" id="A0A7J7N2Z4"/>
<evidence type="ECO:0000256" key="1">
    <source>
        <dbReference type="ARBA" id="ARBA00012452"/>
    </source>
</evidence>
<comment type="caution">
    <text evidence="7">The sequence shown here is derived from an EMBL/GenBank/DDBJ whole genome shotgun (WGS) entry which is preliminary data.</text>
</comment>
<dbReference type="PROSITE" id="PS50404">
    <property type="entry name" value="GST_NTER"/>
    <property type="match status" value="1"/>
</dbReference>
<dbReference type="SUPFAM" id="SSF52833">
    <property type="entry name" value="Thioredoxin-like"/>
    <property type="match status" value="1"/>
</dbReference>
<dbReference type="InterPro" id="IPR040079">
    <property type="entry name" value="Glutathione_S-Trfase"/>
</dbReference>
<accession>A0A7J7N2Z4</accession>
<comment type="catalytic activity">
    <reaction evidence="3">
        <text>RX + glutathione = an S-substituted glutathione + a halide anion + H(+)</text>
        <dbReference type="Rhea" id="RHEA:16437"/>
        <dbReference type="ChEBI" id="CHEBI:15378"/>
        <dbReference type="ChEBI" id="CHEBI:16042"/>
        <dbReference type="ChEBI" id="CHEBI:17792"/>
        <dbReference type="ChEBI" id="CHEBI:57925"/>
        <dbReference type="ChEBI" id="CHEBI:90779"/>
        <dbReference type="EC" id="2.5.1.18"/>
    </reaction>
</comment>
<dbReference type="InterPro" id="IPR004046">
    <property type="entry name" value="GST_C"/>
</dbReference>
<feature type="domain" description="GST C-terminal" evidence="6">
    <location>
        <begin position="88"/>
        <end position="209"/>
    </location>
</feature>
<organism evidence="7 8">
    <name type="scientific">Kingdonia uniflora</name>
    <dbReference type="NCBI Taxonomy" id="39325"/>
    <lineage>
        <taxon>Eukaryota</taxon>
        <taxon>Viridiplantae</taxon>
        <taxon>Streptophyta</taxon>
        <taxon>Embryophyta</taxon>
        <taxon>Tracheophyta</taxon>
        <taxon>Spermatophyta</taxon>
        <taxon>Magnoliopsida</taxon>
        <taxon>Ranunculales</taxon>
        <taxon>Circaeasteraceae</taxon>
        <taxon>Kingdonia</taxon>
    </lineage>
</organism>
<evidence type="ECO:0000256" key="3">
    <source>
        <dbReference type="ARBA" id="ARBA00047960"/>
    </source>
</evidence>
<dbReference type="Proteomes" id="UP000541444">
    <property type="component" value="Unassembled WGS sequence"/>
</dbReference>
<evidence type="ECO:0000256" key="4">
    <source>
        <dbReference type="RuleBase" id="RU003494"/>
    </source>
</evidence>
<dbReference type="InterPro" id="IPR045073">
    <property type="entry name" value="Omega/Tau-like"/>
</dbReference>
<dbReference type="GO" id="GO:0004364">
    <property type="term" value="F:glutathione transferase activity"/>
    <property type="evidence" value="ECO:0007669"/>
    <property type="project" value="UniProtKB-EC"/>
</dbReference>
<dbReference type="Pfam" id="PF00043">
    <property type="entry name" value="GST_C"/>
    <property type="match status" value="1"/>
</dbReference>
<dbReference type="EMBL" id="JACGCM010001135">
    <property type="protein sequence ID" value="KAF6161288.1"/>
    <property type="molecule type" value="Genomic_DNA"/>
</dbReference>
<protein>
    <recommendedName>
        <fullName evidence="1">glutathione transferase</fullName>
        <ecNumber evidence="1">2.5.1.18</ecNumber>
    </recommendedName>
</protein>
<dbReference type="SFLD" id="SFLDG00358">
    <property type="entry name" value="Main_(cytGST)"/>
    <property type="match status" value="1"/>
</dbReference>